<dbReference type="PANTHER" id="PTHR11668">
    <property type="entry name" value="SERINE/THREONINE PROTEIN PHOSPHATASE"/>
    <property type="match status" value="1"/>
</dbReference>
<protein>
    <recommendedName>
        <fullName evidence="1">Serine/threonine-protein phosphatase</fullName>
        <ecNumber evidence="1">3.1.3.16</ecNumber>
    </recommendedName>
</protein>
<dbReference type="Proteomes" id="UP000298663">
    <property type="component" value="Unassembled WGS sequence"/>
</dbReference>
<proteinExistence type="inferred from homology"/>
<evidence type="ECO:0000256" key="1">
    <source>
        <dbReference type="RuleBase" id="RU004273"/>
    </source>
</evidence>
<keyword evidence="1" id="KW-0378">Hydrolase</keyword>
<evidence type="ECO:0000259" key="3">
    <source>
        <dbReference type="PROSITE" id="PS00125"/>
    </source>
</evidence>
<dbReference type="CDD" id="cd00144">
    <property type="entry name" value="MPP_PPP_family"/>
    <property type="match status" value="1"/>
</dbReference>
<comment type="caution">
    <text evidence="4">The sequence shown here is derived from an EMBL/GenBank/DDBJ whole genome shotgun (WGS) entry which is preliminary data.</text>
</comment>
<dbReference type="GO" id="GO:0005634">
    <property type="term" value="C:nucleus"/>
    <property type="evidence" value="ECO:0007669"/>
    <property type="project" value="TreeGrafter"/>
</dbReference>
<evidence type="ECO:0000313" key="4">
    <source>
        <dbReference type="EMBL" id="TKR69990.1"/>
    </source>
</evidence>
<feature type="region of interest" description="Disordered" evidence="2">
    <location>
        <begin position="1"/>
        <end position="21"/>
    </location>
</feature>
<keyword evidence="5" id="KW-1185">Reference proteome</keyword>
<dbReference type="GO" id="GO:0004722">
    <property type="term" value="F:protein serine/threonine phosphatase activity"/>
    <property type="evidence" value="ECO:0007669"/>
    <property type="project" value="UniProtKB-EC"/>
</dbReference>
<dbReference type="EMBL" id="AZBU02000007">
    <property type="protein sequence ID" value="TKR69990.1"/>
    <property type="molecule type" value="Genomic_DNA"/>
</dbReference>
<dbReference type="InterPro" id="IPR029052">
    <property type="entry name" value="Metallo-depent_PP-like"/>
</dbReference>
<dbReference type="SMART" id="SM00156">
    <property type="entry name" value="PP2Ac"/>
    <property type="match status" value="1"/>
</dbReference>
<dbReference type="AlphaFoldDB" id="A0A4U5MKN9"/>
<dbReference type="PROSITE" id="PS00125">
    <property type="entry name" value="SER_THR_PHOSPHATASE"/>
    <property type="match status" value="1"/>
</dbReference>
<dbReference type="GO" id="GO:0005737">
    <property type="term" value="C:cytoplasm"/>
    <property type="evidence" value="ECO:0007669"/>
    <property type="project" value="TreeGrafter"/>
</dbReference>
<dbReference type="Pfam" id="PF00149">
    <property type="entry name" value="Metallophos"/>
    <property type="match status" value="1"/>
</dbReference>
<dbReference type="PANTHER" id="PTHR11668:SF491">
    <property type="entry name" value="SERINE_THREONINE-PROTEIN PHOSPHATASE"/>
    <property type="match status" value="1"/>
</dbReference>
<dbReference type="EC" id="3.1.3.16" evidence="1"/>
<gene>
    <name evidence="4" type="ORF">L596_022069</name>
</gene>
<feature type="region of interest" description="Disordered" evidence="2">
    <location>
        <begin position="399"/>
        <end position="427"/>
    </location>
</feature>
<feature type="domain" description="Serine/threonine specific protein phosphatases" evidence="3">
    <location>
        <begin position="164"/>
        <end position="169"/>
    </location>
</feature>
<comment type="similarity">
    <text evidence="1">Belongs to the PPP phosphatase family.</text>
</comment>
<organism evidence="4 5">
    <name type="scientific">Steinernema carpocapsae</name>
    <name type="common">Entomopathogenic nematode</name>
    <dbReference type="NCBI Taxonomy" id="34508"/>
    <lineage>
        <taxon>Eukaryota</taxon>
        <taxon>Metazoa</taxon>
        <taxon>Ecdysozoa</taxon>
        <taxon>Nematoda</taxon>
        <taxon>Chromadorea</taxon>
        <taxon>Rhabditida</taxon>
        <taxon>Tylenchina</taxon>
        <taxon>Panagrolaimomorpha</taxon>
        <taxon>Strongyloidoidea</taxon>
        <taxon>Steinernematidae</taxon>
        <taxon>Steinernema</taxon>
    </lineage>
</organism>
<dbReference type="InterPro" id="IPR050341">
    <property type="entry name" value="PP1_catalytic_subunit"/>
</dbReference>
<dbReference type="STRING" id="34508.A0A4U5MKN9"/>
<evidence type="ECO:0000313" key="5">
    <source>
        <dbReference type="Proteomes" id="UP000298663"/>
    </source>
</evidence>
<comment type="catalytic activity">
    <reaction evidence="1">
        <text>O-phospho-L-threonyl-[protein] + H2O = L-threonyl-[protein] + phosphate</text>
        <dbReference type="Rhea" id="RHEA:47004"/>
        <dbReference type="Rhea" id="RHEA-COMP:11060"/>
        <dbReference type="Rhea" id="RHEA-COMP:11605"/>
        <dbReference type="ChEBI" id="CHEBI:15377"/>
        <dbReference type="ChEBI" id="CHEBI:30013"/>
        <dbReference type="ChEBI" id="CHEBI:43474"/>
        <dbReference type="ChEBI" id="CHEBI:61977"/>
        <dbReference type="EC" id="3.1.3.16"/>
    </reaction>
</comment>
<feature type="compositionally biased region" description="Acidic residues" evidence="2">
    <location>
        <begin position="399"/>
        <end position="423"/>
    </location>
</feature>
<dbReference type="PRINTS" id="PR00114">
    <property type="entry name" value="STPHPHTASE"/>
</dbReference>
<reference evidence="4 5" key="2">
    <citation type="journal article" date="2019" name="G3 (Bethesda)">
        <title>Hybrid Assembly of the Genome of the Entomopathogenic Nematode Steinernema carpocapsae Identifies the X-Chromosome.</title>
        <authorList>
            <person name="Serra L."/>
            <person name="Macchietto M."/>
            <person name="Macias-Munoz A."/>
            <person name="McGill C.J."/>
            <person name="Rodriguez I.M."/>
            <person name="Rodriguez B."/>
            <person name="Murad R."/>
            <person name="Mortazavi A."/>
        </authorList>
    </citation>
    <scope>NUCLEOTIDE SEQUENCE [LARGE SCALE GENOMIC DNA]</scope>
    <source>
        <strain evidence="4 5">ALL</strain>
    </source>
</reference>
<dbReference type="SUPFAM" id="SSF56300">
    <property type="entry name" value="Metallo-dependent phosphatases"/>
    <property type="match status" value="1"/>
</dbReference>
<reference evidence="4 5" key="1">
    <citation type="journal article" date="2015" name="Genome Biol.">
        <title>Comparative genomics of Steinernema reveals deeply conserved gene regulatory networks.</title>
        <authorList>
            <person name="Dillman A.R."/>
            <person name="Macchietto M."/>
            <person name="Porter C.F."/>
            <person name="Rogers A."/>
            <person name="Williams B."/>
            <person name="Antoshechkin I."/>
            <person name="Lee M.M."/>
            <person name="Goodwin Z."/>
            <person name="Lu X."/>
            <person name="Lewis E.E."/>
            <person name="Goodrich-Blair H."/>
            <person name="Stock S.P."/>
            <person name="Adams B.J."/>
            <person name="Sternberg P.W."/>
            <person name="Mortazavi A."/>
        </authorList>
    </citation>
    <scope>NUCLEOTIDE SEQUENCE [LARGE SCALE GENOMIC DNA]</scope>
    <source>
        <strain evidence="4 5">ALL</strain>
    </source>
</reference>
<dbReference type="InterPro" id="IPR004843">
    <property type="entry name" value="Calcineurin-like_PHP"/>
</dbReference>
<evidence type="ECO:0000256" key="2">
    <source>
        <dbReference type="SAM" id="MobiDB-lite"/>
    </source>
</evidence>
<accession>A0A4U5MKN9</accession>
<name>A0A4U5MKN9_STECR</name>
<dbReference type="InterPro" id="IPR006186">
    <property type="entry name" value="Ser/Thr-sp_prot-phosphatase"/>
</dbReference>
<dbReference type="Gene3D" id="3.60.21.10">
    <property type="match status" value="1"/>
</dbReference>
<sequence length="445" mass="50857">MRQILGNWTRPDLSGSPDETRTPGIPCLALVRHRVRSLLTMTQMQNFKYLALLKKHLVFNAATPVIAYDFEELLRFLADCEEMLKATPPLLEIPAPTVIISDIHGQYEDLHRIIDAATELAKKHRLTPRILFLGDLVDRGRASLQCYVAVMVRVMAYPRRFFVIRGNHESIKVNERYGFKEELLERYPEEKARELHKAIDRVFQWTPLSAIVAQRILCVHGGIGPSIRSIDDLKNVQRPIKNTRKANSVVNHILWSDPNPKIHMSCFNDRRNTSIFYGPGELQRVLRALKLECVIRGHQATQDGVDYPFHDRKLMTLFSAPGYCKMENTGELNNGAIVLIKPGKEGKLVFKFKSFTPQDNAYGRGADLTDEITTADGCEPSSTTNDFDNKRMDKVSLEEVPEDSEEIDQTTETMEAEAEESDFETYRPFVKERMGTKTDIHMYLS</sequence>